<dbReference type="EC" id="3.2.1.22" evidence="2"/>
<evidence type="ECO:0000256" key="1">
    <source>
        <dbReference type="ARBA" id="ARBA00001255"/>
    </source>
</evidence>
<dbReference type="InterPro" id="IPR017853">
    <property type="entry name" value="GH"/>
</dbReference>
<gene>
    <name evidence="4" type="ORF">D7B24_008435</name>
</gene>
<feature type="domain" description="Glycoside-hydrolase family GH114 TIM-barrel" evidence="3">
    <location>
        <begin position="48"/>
        <end position="286"/>
    </location>
</feature>
<protein>
    <recommendedName>
        <fullName evidence="2">alpha-galactosidase</fullName>
        <ecNumber evidence="2">3.2.1.22</ecNumber>
    </recommendedName>
</protein>
<keyword evidence="5" id="KW-1185">Reference proteome</keyword>
<dbReference type="PANTHER" id="PTHR35273:SF2">
    <property type="entry name" value="ALPHA-GALACTOSIDASE"/>
    <property type="match status" value="1"/>
</dbReference>
<dbReference type="PANTHER" id="PTHR35273">
    <property type="entry name" value="ALPHA-1,4 POLYGALACTOSAMINIDASE, PUTATIVE (AFU_ORTHOLOGUE AFUA_3G07890)-RELATED"/>
    <property type="match status" value="1"/>
</dbReference>
<evidence type="ECO:0000259" key="3">
    <source>
        <dbReference type="Pfam" id="PF03537"/>
    </source>
</evidence>
<dbReference type="Proteomes" id="UP000267145">
    <property type="component" value="Unassembled WGS sequence"/>
</dbReference>
<dbReference type="InterPro" id="IPR013785">
    <property type="entry name" value="Aldolase_TIM"/>
</dbReference>
<dbReference type="SUPFAM" id="SSF51445">
    <property type="entry name" value="(Trans)glycosidases"/>
    <property type="match status" value="1"/>
</dbReference>
<name>A0A3M9Y5M2_9PEZI</name>
<dbReference type="AlphaFoldDB" id="A0A3M9Y5M2"/>
<dbReference type="EMBL" id="RBVV01000075">
    <property type="protein sequence ID" value="RNJ55571.1"/>
    <property type="molecule type" value="Genomic_DNA"/>
</dbReference>
<dbReference type="GeneID" id="39612124"/>
<evidence type="ECO:0000313" key="4">
    <source>
        <dbReference type="EMBL" id="RNJ55571.1"/>
    </source>
</evidence>
<accession>A0A3M9Y5M2</accession>
<comment type="catalytic activity">
    <reaction evidence="1">
        <text>Hydrolysis of terminal, non-reducing alpha-D-galactose residues in alpha-D-galactosides, including galactose oligosaccharides, galactomannans and galactolipids.</text>
        <dbReference type="EC" id="3.2.1.22"/>
    </reaction>
</comment>
<dbReference type="Gene3D" id="3.20.20.70">
    <property type="entry name" value="Aldolase class I"/>
    <property type="match status" value="1"/>
</dbReference>
<dbReference type="STRING" id="1051616.A0A3M9Y5M2"/>
<organism evidence="4 5">
    <name type="scientific">Verticillium nonalfalfae</name>
    <dbReference type="NCBI Taxonomy" id="1051616"/>
    <lineage>
        <taxon>Eukaryota</taxon>
        <taxon>Fungi</taxon>
        <taxon>Dikarya</taxon>
        <taxon>Ascomycota</taxon>
        <taxon>Pezizomycotina</taxon>
        <taxon>Sordariomycetes</taxon>
        <taxon>Hypocreomycetidae</taxon>
        <taxon>Glomerellales</taxon>
        <taxon>Plectosphaerellaceae</taxon>
        <taxon>Verticillium</taxon>
    </lineage>
</organism>
<dbReference type="Pfam" id="PF03537">
    <property type="entry name" value="Glyco_hydro_114"/>
    <property type="match status" value="1"/>
</dbReference>
<comment type="caution">
    <text evidence="4">The sequence shown here is derived from an EMBL/GenBank/DDBJ whole genome shotgun (WGS) entry which is preliminary data.</text>
</comment>
<dbReference type="GO" id="GO:0004557">
    <property type="term" value="F:alpha-galactosidase activity"/>
    <property type="evidence" value="ECO:0007669"/>
    <property type="project" value="UniProtKB-EC"/>
</dbReference>
<reference evidence="4 5" key="1">
    <citation type="submission" date="2018-10" db="EMBL/GenBank/DDBJ databases">
        <title>Genome sequence of Verticillium nonalfalfae VnAa140.</title>
        <authorList>
            <person name="Stajich J.E."/>
            <person name="Kasson M.T."/>
        </authorList>
    </citation>
    <scope>NUCLEOTIDE SEQUENCE [LARGE SCALE GENOMIC DNA]</scope>
    <source>
        <strain evidence="4 5">VnAa140</strain>
    </source>
</reference>
<evidence type="ECO:0000313" key="5">
    <source>
        <dbReference type="Proteomes" id="UP000267145"/>
    </source>
</evidence>
<evidence type="ECO:0000256" key="2">
    <source>
        <dbReference type="ARBA" id="ARBA00012755"/>
    </source>
</evidence>
<dbReference type="InterPro" id="IPR004352">
    <property type="entry name" value="GH114_TIM-barrel"/>
</dbReference>
<sequence length="304" mass="32982">MDLCSAFSFAPSSPAASAAALATFNACVARHRQHPVDEAPWQPAAGTTWQILLDAPLAIDLQAPAVTPDVEVYDVDLFENPASTFAALRALGKRVVCYFSAGSYEDGRPDSGDFDTGAGGDLGRELEGWPGEYWLDTNSETVRGVMRRRIELAREKGCDGVDPDNVDGFTNRNGLGLTAADSIDYITFLAFEARRHGLAMGLKNGGSILKNVLPVIDFSVNEECAAYGECDLYKAVTDAGKPVFHIEYPDMTKNGVQDKDARRRACKAKGAGRFSTVMKGLDLNGWVQYCDGNEYKTEEDKVKT</sequence>
<proteinExistence type="predicted"/>
<dbReference type="RefSeq" id="XP_028493729.1">
    <property type="nucleotide sequence ID" value="XM_028642522.1"/>
</dbReference>